<feature type="domain" description="Alpha-L-glutamate ligase-related protein ATP-grasp" evidence="1">
    <location>
        <begin position="202"/>
        <end position="362"/>
    </location>
</feature>
<organism evidence="2 3">
    <name type="scientific">Roseovarius ramblicola</name>
    <dbReference type="NCBI Taxonomy" id="2022336"/>
    <lineage>
        <taxon>Bacteria</taxon>
        <taxon>Pseudomonadati</taxon>
        <taxon>Pseudomonadota</taxon>
        <taxon>Alphaproteobacteria</taxon>
        <taxon>Rhodobacterales</taxon>
        <taxon>Roseobacteraceae</taxon>
        <taxon>Roseovarius</taxon>
    </lineage>
</organism>
<protein>
    <submittedName>
        <fullName evidence="2">Sugar-transfer associated ATP-grasp domain-containing protein</fullName>
    </submittedName>
</protein>
<evidence type="ECO:0000259" key="1">
    <source>
        <dbReference type="Pfam" id="PF14397"/>
    </source>
</evidence>
<name>A0ABV5HYE0_9RHOB</name>
<evidence type="ECO:0000313" key="3">
    <source>
        <dbReference type="Proteomes" id="UP001589670"/>
    </source>
</evidence>
<dbReference type="RefSeq" id="WP_377067213.1">
    <property type="nucleotide sequence ID" value="NZ_JBHMEC010000008.1"/>
</dbReference>
<accession>A0ABV5HYE0</accession>
<comment type="caution">
    <text evidence="2">The sequence shown here is derived from an EMBL/GenBank/DDBJ whole genome shotgun (WGS) entry which is preliminary data.</text>
</comment>
<gene>
    <name evidence="2" type="ORF">ACFFU4_03800</name>
</gene>
<proteinExistence type="predicted"/>
<dbReference type="InterPro" id="IPR039523">
    <property type="entry name" value="RimK-rel_E_lig_ATP-grasp"/>
</dbReference>
<keyword evidence="3" id="KW-1185">Reference proteome</keyword>
<dbReference type="Pfam" id="PF14397">
    <property type="entry name" value="ATPgrasp_ST"/>
    <property type="match status" value="1"/>
</dbReference>
<reference evidence="2 3" key="1">
    <citation type="submission" date="2024-09" db="EMBL/GenBank/DDBJ databases">
        <authorList>
            <person name="Sun Q."/>
            <person name="Mori K."/>
        </authorList>
    </citation>
    <scope>NUCLEOTIDE SEQUENCE [LARGE SCALE GENOMIC DNA]</scope>
    <source>
        <strain evidence="2 3">CECT 9424</strain>
    </source>
</reference>
<evidence type="ECO:0000313" key="2">
    <source>
        <dbReference type="EMBL" id="MFB9148871.1"/>
    </source>
</evidence>
<sequence>MTDAQTKILVDRRTIKLPAIADLVKKAAAREGIGAGRIMSEMFRLAVRRGGLTQREYFAHHLYRTSLSWDQKREFIGEMESYRLNLRLSPPGLTRMRGFLNDKITHTALWRAWGIPTTRTQAMFSRDRWLGPVPTLRDSDAIVDFLKRDAVCPLFGKPVEGLQSLGAVYIEAVDAAAGTATLLTGETVGIDALADEIVREFPDGYMFQDAELQHPEISEILGPALSCPRLVTIIEDDTPTVLYAYWKIAAYDGVSDNFWQNDTMLAGIDVATGTVTNCITGKGPDETEVETHPVSGKPVTGYRIPYWAEAVEMVQNAHAIFPINGCLGWDVAFGPKGPVLIECNDNTGHDTYQLVAGHGARHPSLKARFDRVIARNKRILADRKARVYKVET</sequence>
<dbReference type="SUPFAM" id="SSF56059">
    <property type="entry name" value="Glutathione synthetase ATP-binding domain-like"/>
    <property type="match status" value="1"/>
</dbReference>
<dbReference type="Proteomes" id="UP001589670">
    <property type="component" value="Unassembled WGS sequence"/>
</dbReference>
<dbReference type="EMBL" id="JBHMEC010000008">
    <property type="protein sequence ID" value="MFB9148871.1"/>
    <property type="molecule type" value="Genomic_DNA"/>
</dbReference>